<keyword evidence="3" id="KW-1185">Reference proteome</keyword>
<dbReference type="Proteomes" id="UP000828251">
    <property type="component" value="Unassembled WGS sequence"/>
</dbReference>
<dbReference type="EMBL" id="JAIQCV010000007">
    <property type="protein sequence ID" value="KAH1081761.1"/>
    <property type="molecule type" value="Genomic_DNA"/>
</dbReference>
<accession>A0A9D3VEN3</accession>
<dbReference type="Pfam" id="PF13976">
    <property type="entry name" value="gag_pre-integrs"/>
    <property type="match status" value="1"/>
</dbReference>
<sequence>MRHVSELKRNLISLSTFDSKGYKYTTESGVLNISKGSLIVIKGQRKTTKLYVLQGSTVTGDVAVTSSSLSDDDITRLWHMLLGHMTENDMAVLSKKGLLDGQGICKLKLYEYYVFGKQKRVQFTRGIHNMKGTLEYIHSSL</sequence>
<dbReference type="AlphaFoldDB" id="A0A9D3VEN3"/>
<name>A0A9D3VEN3_9ROSI</name>
<dbReference type="OrthoDB" id="993660at2759"/>
<evidence type="ECO:0000259" key="1">
    <source>
        <dbReference type="Pfam" id="PF13976"/>
    </source>
</evidence>
<reference evidence="2 3" key="1">
    <citation type="journal article" date="2021" name="Plant Biotechnol. J.">
        <title>Multi-omics assisted identification of the key and species-specific regulatory components of drought-tolerant mechanisms in Gossypium stocksii.</title>
        <authorList>
            <person name="Yu D."/>
            <person name="Ke L."/>
            <person name="Zhang D."/>
            <person name="Wu Y."/>
            <person name="Sun Y."/>
            <person name="Mei J."/>
            <person name="Sun J."/>
            <person name="Sun Y."/>
        </authorList>
    </citation>
    <scope>NUCLEOTIDE SEQUENCE [LARGE SCALE GENOMIC DNA]</scope>
    <source>
        <strain evidence="3">cv. E1</strain>
        <tissue evidence="2">Leaf</tissue>
    </source>
</reference>
<organism evidence="2 3">
    <name type="scientific">Gossypium stocksii</name>
    <dbReference type="NCBI Taxonomy" id="47602"/>
    <lineage>
        <taxon>Eukaryota</taxon>
        <taxon>Viridiplantae</taxon>
        <taxon>Streptophyta</taxon>
        <taxon>Embryophyta</taxon>
        <taxon>Tracheophyta</taxon>
        <taxon>Spermatophyta</taxon>
        <taxon>Magnoliopsida</taxon>
        <taxon>eudicotyledons</taxon>
        <taxon>Gunneridae</taxon>
        <taxon>Pentapetalae</taxon>
        <taxon>rosids</taxon>
        <taxon>malvids</taxon>
        <taxon>Malvales</taxon>
        <taxon>Malvaceae</taxon>
        <taxon>Malvoideae</taxon>
        <taxon>Gossypium</taxon>
    </lineage>
</organism>
<dbReference type="InterPro" id="IPR025724">
    <property type="entry name" value="GAG-pre-integrase_dom"/>
</dbReference>
<comment type="caution">
    <text evidence="2">The sequence shown here is derived from an EMBL/GenBank/DDBJ whole genome shotgun (WGS) entry which is preliminary data.</text>
</comment>
<evidence type="ECO:0000313" key="3">
    <source>
        <dbReference type="Proteomes" id="UP000828251"/>
    </source>
</evidence>
<evidence type="ECO:0000313" key="2">
    <source>
        <dbReference type="EMBL" id="KAH1081761.1"/>
    </source>
</evidence>
<proteinExistence type="predicted"/>
<protein>
    <recommendedName>
        <fullName evidence="1">GAG-pre-integrase domain-containing protein</fullName>
    </recommendedName>
</protein>
<feature type="domain" description="GAG-pre-integrase" evidence="1">
    <location>
        <begin position="49"/>
        <end position="118"/>
    </location>
</feature>
<gene>
    <name evidence="2" type="ORF">J1N35_021522</name>
</gene>